<organism evidence="2 3">
    <name type="scientific">Diploptera punctata</name>
    <name type="common">Pacific beetle cockroach</name>
    <dbReference type="NCBI Taxonomy" id="6984"/>
    <lineage>
        <taxon>Eukaryota</taxon>
        <taxon>Metazoa</taxon>
        <taxon>Ecdysozoa</taxon>
        <taxon>Arthropoda</taxon>
        <taxon>Hexapoda</taxon>
        <taxon>Insecta</taxon>
        <taxon>Pterygota</taxon>
        <taxon>Neoptera</taxon>
        <taxon>Polyneoptera</taxon>
        <taxon>Dictyoptera</taxon>
        <taxon>Blattodea</taxon>
        <taxon>Blaberoidea</taxon>
        <taxon>Blaberidae</taxon>
        <taxon>Diplopterinae</taxon>
        <taxon>Diploptera</taxon>
    </lineage>
</organism>
<comment type="caution">
    <text evidence="2">The sequence shown here is derived from an EMBL/GenBank/DDBJ whole genome shotgun (WGS) entry which is preliminary data.</text>
</comment>
<reference evidence="2" key="2">
    <citation type="submission" date="2023-05" db="EMBL/GenBank/DDBJ databases">
        <authorList>
            <person name="Fouks B."/>
        </authorList>
    </citation>
    <scope>NUCLEOTIDE SEQUENCE</scope>
    <source>
        <strain evidence="2">Stay&amp;Tobe</strain>
        <tissue evidence="2">Testes</tissue>
    </source>
</reference>
<accession>A0AAD7ZG89</accession>
<keyword evidence="1" id="KW-0812">Transmembrane</keyword>
<dbReference type="AlphaFoldDB" id="A0AAD7ZG89"/>
<name>A0AAD7ZG89_DIPPU</name>
<feature type="transmembrane region" description="Helical" evidence="1">
    <location>
        <begin position="37"/>
        <end position="55"/>
    </location>
</feature>
<dbReference type="EMBL" id="JASPKZ010008377">
    <property type="protein sequence ID" value="KAJ9579780.1"/>
    <property type="molecule type" value="Genomic_DNA"/>
</dbReference>
<keyword evidence="1" id="KW-0472">Membrane</keyword>
<keyword evidence="1" id="KW-1133">Transmembrane helix</keyword>
<gene>
    <name evidence="2" type="ORF">L9F63_004565</name>
</gene>
<protein>
    <submittedName>
        <fullName evidence="2">Uncharacterized protein</fullName>
    </submittedName>
</protein>
<evidence type="ECO:0000313" key="3">
    <source>
        <dbReference type="Proteomes" id="UP001233999"/>
    </source>
</evidence>
<proteinExistence type="predicted"/>
<feature type="non-terminal residue" evidence="2">
    <location>
        <position position="1"/>
    </location>
</feature>
<feature type="non-terminal residue" evidence="2">
    <location>
        <position position="56"/>
    </location>
</feature>
<evidence type="ECO:0000313" key="2">
    <source>
        <dbReference type="EMBL" id="KAJ9579780.1"/>
    </source>
</evidence>
<keyword evidence="3" id="KW-1185">Reference proteome</keyword>
<dbReference type="Proteomes" id="UP001233999">
    <property type="component" value="Unassembled WGS sequence"/>
</dbReference>
<sequence>PPPYFSPHVLAIFSPFFPYLAHPNLLEFSPNLVCPKFNIYVFNLVLINIVLGPLIV</sequence>
<reference evidence="2" key="1">
    <citation type="journal article" date="2023" name="IScience">
        <title>Live-bearing cockroach genome reveals convergent evolutionary mechanisms linked to viviparity in insects and beyond.</title>
        <authorList>
            <person name="Fouks B."/>
            <person name="Harrison M.C."/>
            <person name="Mikhailova A.A."/>
            <person name="Marchal E."/>
            <person name="English S."/>
            <person name="Carruthers M."/>
            <person name="Jennings E.C."/>
            <person name="Chiamaka E.L."/>
            <person name="Frigard R.A."/>
            <person name="Pippel M."/>
            <person name="Attardo G.M."/>
            <person name="Benoit J.B."/>
            <person name="Bornberg-Bauer E."/>
            <person name="Tobe S.S."/>
        </authorList>
    </citation>
    <scope>NUCLEOTIDE SEQUENCE</scope>
    <source>
        <strain evidence="2">Stay&amp;Tobe</strain>
    </source>
</reference>
<evidence type="ECO:0000256" key="1">
    <source>
        <dbReference type="SAM" id="Phobius"/>
    </source>
</evidence>